<dbReference type="GO" id="GO:0015297">
    <property type="term" value="F:antiporter activity"/>
    <property type="evidence" value="ECO:0007669"/>
    <property type="project" value="UniProtKB-KW"/>
</dbReference>
<comment type="similarity">
    <text evidence="2">Belongs to the monovalent cation:proton antiporter 2 (CPA2) transporter (TC 2.A.37) family.</text>
</comment>
<gene>
    <name evidence="13" type="ORF">LP43_0182</name>
</gene>
<dbReference type="PANTHER" id="PTHR46157:SF4">
    <property type="entry name" value="K(+) EFFLUX ANTIPORTER 3, CHLOROPLASTIC"/>
    <property type="match status" value="1"/>
</dbReference>
<feature type="transmembrane region" description="Helical" evidence="11">
    <location>
        <begin position="58"/>
        <end position="77"/>
    </location>
</feature>
<keyword evidence="6 11" id="KW-0812">Transmembrane</keyword>
<dbReference type="Gene3D" id="3.40.50.720">
    <property type="entry name" value="NAD(P)-binding Rossmann-like Domain"/>
    <property type="match status" value="1"/>
</dbReference>
<dbReference type="InterPro" id="IPR003148">
    <property type="entry name" value="RCK_N"/>
</dbReference>
<evidence type="ECO:0000256" key="10">
    <source>
        <dbReference type="ARBA" id="ARBA00023136"/>
    </source>
</evidence>
<feature type="transmembrane region" description="Helical" evidence="11">
    <location>
        <begin position="337"/>
        <end position="355"/>
    </location>
</feature>
<keyword evidence="10 11" id="KW-0472">Membrane</keyword>
<evidence type="ECO:0000256" key="8">
    <source>
        <dbReference type="ARBA" id="ARBA00022989"/>
    </source>
</evidence>
<keyword evidence="8 11" id="KW-1133">Transmembrane helix</keyword>
<evidence type="ECO:0000256" key="3">
    <source>
        <dbReference type="ARBA" id="ARBA00022448"/>
    </source>
</evidence>
<feature type="transmembrane region" description="Helical" evidence="11">
    <location>
        <begin position="298"/>
        <end position="316"/>
    </location>
</feature>
<sequence>MQEAGGHYLLDILALLLATVVIIPLFHRIRLGAILGYLTAGVILGPWGFGVITEVEDIRHLAEFGVIFLLFVLGIELKPDKLWQMRKMVIGLGLGQVLITAGLIYGVAIWFGVSNQEAIIIGFGLALSSTAFCLKLLAERGGISTVMGRMSFSVLLLQDIAVVPLLALVSYFAGGSSADIMEPSLKPVYAVMVIVALLFAGRYLLNPIIGRIVASQDPEVFIAVAVLLVLGVAWIMESVGFSMALGAFLAGVMLAESHYRHQIEADILPFRGILLGLFFMTVGMGIDFSLLWERLLDIILLTWGLMTLKCLVVYVLSRITGARHDIALQNGALLSQSGEFGFVLFGFAAASGVLGNQLGDILTLVIALTMVLTPFVVNGTNWLLNRFYSPEASDDEDYEEFVESSEEHVILAGFGRVGARIGTLLGAAGVPYIALEMKQKRVKEARAQGFPVFFGDSSKVKVLQAAGADHAKMIVVTLDSPRQTDQLISQVRQLYPDMPIHTRARDRRHCANLITIGATSAVSETLETSLRLTEEVLLGSGVEEEVVSMVIDEFRDDYYSNVVQKVTENKVVLGELKH</sequence>
<dbReference type="InterPro" id="IPR004771">
    <property type="entry name" value="K/H_exchanger"/>
</dbReference>
<evidence type="ECO:0000259" key="12">
    <source>
        <dbReference type="PROSITE" id="PS51201"/>
    </source>
</evidence>
<name>A0A0A0BIK7_9GAMM</name>
<evidence type="ECO:0000256" key="5">
    <source>
        <dbReference type="ARBA" id="ARBA00022538"/>
    </source>
</evidence>
<dbReference type="EMBL" id="JRQD01000001">
    <property type="protein sequence ID" value="KGM07766.1"/>
    <property type="molecule type" value="Genomic_DNA"/>
</dbReference>
<feature type="transmembrane region" description="Helical" evidence="11">
    <location>
        <begin position="89"/>
        <end position="112"/>
    </location>
</feature>
<feature type="transmembrane region" description="Helical" evidence="11">
    <location>
        <begin position="217"/>
        <end position="235"/>
    </location>
</feature>
<dbReference type="SUPFAM" id="SSF51735">
    <property type="entry name" value="NAD(P)-binding Rossmann-fold domains"/>
    <property type="match status" value="1"/>
</dbReference>
<dbReference type="Pfam" id="PF02254">
    <property type="entry name" value="TrkA_N"/>
    <property type="match status" value="1"/>
</dbReference>
<evidence type="ECO:0000256" key="7">
    <source>
        <dbReference type="ARBA" id="ARBA00022958"/>
    </source>
</evidence>
<dbReference type="AlphaFoldDB" id="A0A0A0BIK7"/>
<feature type="transmembrane region" description="Helical" evidence="11">
    <location>
        <begin position="271"/>
        <end position="292"/>
    </location>
</feature>
<dbReference type="Proteomes" id="UP000029999">
    <property type="component" value="Unassembled WGS sequence"/>
</dbReference>
<feature type="transmembrane region" description="Helical" evidence="11">
    <location>
        <begin position="33"/>
        <end position="52"/>
    </location>
</feature>
<feature type="transmembrane region" description="Helical" evidence="11">
    <location>
        <begin position="188"/>
        <end position="205"/>
    </location>
</feature>
<organism evidence="13 14">
    <name type="scientific">Methylophaga thiooxydans</name>
    <dbReference type="NCBI Taxonomy" id="392484"/>
    <lineage>
        <taxon>Bacteria</taxon>
        <taxon>Pseudomonadati</taxon>
        <taxon>Pseudomonadota</taxon>
        <taxon>Gammaproteobacteria</taxon>
        <taxon>Thiotrichales</taxon>
        <taxon>Piscirickettsiaceae</taxon>
        <taxon>Methylophaga</taxon>
    </lineage>
</organism>
<dbReference type="PANTHER" id="PTHR46157">
    <property type="entry name" value="K(+) EFFLUX ANTIPORTER 3, CHLOROPLASTIC"/>
    <property type="match status" value="1"/>
</dbReference>
<evidence type="ECO:0000256" key="11">
    <source>
        <dbReference type="SAM" id="Phobius"/>
    </source>
</evidence>
<dbReference type="RefSeq" id="WP_036311017.1">
    <property type="nucleotide sequence ID" value="NZ_JRQD01000001.1"/>
</dbReference>
<feature type="transmembrane region" description="Helical" evidence="11">
    <location>
        <begin position="118"/>
        <end position="138"/>
    </location>
</feature>
<dbReference type="NCBIfam" id="TIGR00932">
    <property type="entry name" value="2a37"/>
    <property type="match status" value="1"/>
</dbReference>
<feature type="transmembrane region" description="Helical" evidence="11">
    <location>
        <begin position="361"/>
        <end position="384"/>
    </location>
</feature>
<evidence type="ECO:0000313" key="14">
    <source>
        <dbReference type="Proteomes" id="UP000029999"/>
    </source>
</evidence>
<keyword evidence="4" id="KW-0050">Antiport</keyword>
<dbReference type="InterPro" id="IPR036291">
    <property type="entry name" value="NAD(P)-bd_dom_sf"/>
</dbReference>
<reference evidence="13 14" key="1">
    <citation type="submission" date="2014-09" db="EMBL/GenBank/DDBJ databases">
        <authorList>
            <person name="Grob C."/>
            <person name="Taubert M."/>
            <person name="Howat A.M."/>
            <person name="Burns O.J."/>
            <person name="Dixon J.L."/>
            <person name="Chen Y."/>
            <person name="Murrell J.C."/>
        </authorList>
    </citation>
    <scope>NUCLEOTIDE SEQUENCE [LARGE SCALE GENOMIC DNA]</scope>
    <source>
        <strain evidence="13">L4</strain>
    </source>
</reference>
<feature type="transmembrane region" description="Helical" evidence="11">
    <location>
        <begin position="150"/>
        <end position="173"/>
    </location>
</feature>
<protein>
    <submittedName>
        <fullName evidence="13">Glutathione-regulated potassium-efflux system protein KefB</fullName>
    </submittedName>
</protein>
<evidence type="ECO:0000256" key="6">
    <source>
        <dbReference type="ARBA" id="ARBA00022692"/>
    </source>
</evidence>
<dbReference type="STRING" id="392484.LP43_0182"/>
<dbReference type="PROSITE" id="PS51201">
    <property type="entry name" value="RCK_N"/>
    <property type="match status" value="1"/>
</dbReference>
<dbReference type="InterPro" id="IPR006153">
    <property type="entry name" value="Cation/H_exchanger_TM"/>
</dbReference>
<comment type="subcellular location">
    <subcellularLocation>
        <location evidence="1">Endomembrane system</location>
        <topology evidence="1">Multi-pass membrane protein</topology>
    </subcellularLocation>
</comment>
<evidence type="ECO:0000256" key="4">
    <source>
        <dbReference type="ARBA" id="ARBA00022449"/>
    </source>
</evidence>
<accession>A0A0A0BIK7</accession>
<keyword evidence="9" id="KW-0406">Ion transport</keyword>
<proteinExistence type="inferred from homology"/>
<keyword evidence="7" id="KW-0630">Potassium</keyword>
<dbReference type="GO" id="GO:0005886">
    <property type="term" value="C:plasma membrane"/>
    <property type="evidence" value="ECO:0007669"/>
    <property type="project" value="TreeGrafter"/>
</dbReference>
<comment type="caution">
    <text evidence="13">The sequence shown here is derived from an EMBL/GenBank/DDBJ whole genome shotgun (WGS) entry which is preliminary data.</text>
</comment>
<dbReference type="GO" id="GO:1902600">
    <property type="term" value="P:proton transmembrane transport"/>
    <property type="evidence" value="ECO:0007669"/>
    <property type="project" value="InterPro"/>
</dbReference>
<evidence type="ECO:0000256" key="9">
    <source>
        <dbReference type="ARBA" id="ARBA00023065"/>
    </source>
</evidence>
<keyword evidence="5" id="KW-0633">Potassium transport</keyword>
<feature type="domain" description="RCK N-terminal" evidence="12">
    <location>
        <begin position="406"/>
        <end position="523"/>
    </location>
</feature>
<dbReference type="GO" id="GO:0008324">
    <property type="term" value="F:monoatomic cation transmembrane transporter activity"/>
    <property type="evidence" value="ECO:0007669"/>
    <property type="project" value="InterPro"/>
</dbReference>
<keyword evidence="3" id="KW-0813">Transport</keyword>
<dbReference type="Gene3D" id="1.20.1530.20">
    <property type="match status" value="1"/>
</dbReference>
<dbReference type="FunFam" id="3.40.50.720:FF:000036">
    <property type="entry name" value="Glutathione-regulated potassium-efflux system protein KefB"/>
    <property type="match status" value="1"/>
</dbReference>
<evidence type="ECO:0000256" key="2">
    <source>
        <dbReference type="ARBA" id="ARBA00005551"/>
    </source>
</evidence>
<dbReference type="GO" id="GO:0012505">
    <property type="term" value="C:endomembrane system"/>
    <property type="evidence" value="ECO:0007669"/>
    <property type="project" value="UniProtKB-SubCell"/>
</dbReference>
<evidence type="ECO:0000313" key="13">
    <source>
        <dbReference type="EMBL" id="KGM07766.1"/>
    </source>
</evidence>
<dbReference type="InterPro" id="IPR038770">
    <property type="entry name" value="Na+/solute_symporter_sf"/>
</dbReference>
<dbReference type="Pfam" id="PF00999">
    <property type="entry name" value="Na_H_Exchanger"/>
    <property type="match status" value="1"/>
</dbReference>
<evidence type="ECO:0000256" key="1">
    <source>
        <dbReference type="ARBA" id="ARBA00004127"/>
    </source>
</evidence>
<feature type="transmembrane region" description="Helical" evidence="11">
    <location>
        <begin position="6"/>
        <end position="26"/>
    </location>
</feature>
<dbReference type="GO" id="GO:0006813">
    <property type="term" value="P:potassium ion transport"/>
    <property type="evidence" value="ECO:0007669"/>
    <property type="project" value="UniProtKB-KW"/>
</dbReference>